<dbReference type="Gene3D" id="3.30.70.1820">
    <property type="entry name" value="L1 transposable element, RRM domain"/>
    <property type="match status" value="1"/>
</dbReference>
<dbReference type="GO" id="GO:0008270">
    <property type="term" value="F:zinc ion binding"/>
    <property type="evidence" value="ECO:0007669"/>
    <property type="project" value="UniProtKB-KW"/>
</dbReference>
<dbReference type="InterPro" id="IPR050758">
    <property type="entry name" value="Znf_C2H2-type"/>
</dbReference>
<evidence type="ECO:0000256" key="2">
    <source>
        <dbReference type="ARBA" id="ARBA00022737"/>
    </source>
</evidence>
<name>A0A1A7XKL2_9TELE</name>
<dbReference type="AlphaFoldDB" id="A0A1A7XKL2"/>
<reference evidence="8" key="1">
    <citation type="submission" date="2016-05" db="EMBL/GenBank/DDBJ databases">
        <authorList>
            <person name="Lavstsen T."/>
            <person name="Jespersen J.S."/>
        </authorList>
    </citation>
    <scope>NUCLEOTIDE SEQUENCE</scope>
    <source>
        <tissue evidence="8">Brain</tissue>
    </source>
</reference>
<evidence type="ECO:0000256" key="5">
    <source>
        <dbReference type="PROSITE-ProRule" id="PRU00042"/>
    </source>
</evidence>
<dbReference type="FunFam" id="3.30.160.60:FF:000690">
    <property type="entry name" value="Zinc finger protein 354C"/>
    <property type="match status" value="1"/>
</dbReference>
<evidence type="ECO:0000256" key="6">
    <source>
        <dbReference type="SAM" id="MobiDB-lite"/>
    </source>
</evidence>
<evidence type="ECO:0000256" key="3">
    <source>
        <dbReference type="ARBA" id="ARBA00022771"/>
    </source>
</evidence>
<keyword evidence="1" id="KW-0479">Metal-binding</keyword>
<dbReference type="PROSITE" id="PS00028">
    <property type="entry name" value="ZINC_FINGER_C2H2_1"/>
    <property type="match status" value="6"/>
</dbReference>
<feature type="domain" description="C2H2-type" evidence="7">
    <location>
        <begin position="304"/>
        <end position="331"/>
    </location>
</feature>
<dbReference type="PANTHER" id="PTHR23234:SF10">
    <property type="entry name" value="RIKEN CDNA 6720489N17 GENE-RELATED"/>
    <property type="match status" value="1"/>
</dbReference>
<feature type="compositionally biased region" description="Low complexity" evidence="6">
    <location>
        <begin position="208"/>
        <end position="219"/>
    </location>
</feature>
<proteinExistence type="predicted"/>
<feature type="domain" description="C2H2-type" evidence="7">
    <location>
        <begin position="332"/>
        <end position="359"/>
    </location>
</feature>
<keyword evidence="4" id="KW-0862">Zinc</keyword>
<dbReference type="FunFam" id="3.30.160.60:FF:000100">
    <property type="entry name" value="Zinc finger 45-like"/>
    <property type="match status" value="2"/>
</dbReference>
<dbReference type="PANTHER" id="PTHR23234">
    <property type="entry name" value="ZNF44 PROTEIN"/>
    <property type="match status" value="1"/>
</dbReference>
<dbReference type="EMBL" id="HADW01017212">
    <property type="protein sequence ID" value="SBP18612.1"/>
    <property type="molecule type" value="Transcribed_RNA"/>
</dbReference>
<dbReference type="SUPFAM" id="SSF57667">
    <property type="entry name" value="beta-beta-alpha zinc fingers"/>
    <property type="match status" value="4"/>
</dbReference>
<dbReference type="SMART" id="SM00355">
    <property type="entry name" value="ZnF_C2H2"/>
    <property type="match status" value="8"/>
</dbReference>
<keyword evidence="2" id="KW-0677">Repeat</keyword>
<feature type="region of interest" description="Disordered" evidence="6">
    <location>
        <begin position="487"/>
        <end position="516"/>
    </location>
</feature>
<evidence type="ECO:0000256" key="4">
    <source>
        <dbReference type="ARBA" id="ARBA00022833"/>
    </source>
</evidence>
<feature type="domain" description="C2H2-type" evidence="7">
    <location>
        <begin position="387"/>
        <end position="414"/>
    </location>
</feature>
<dbReference type="InterPro" id="IPR036236">
    <property type="entry name" value="Znf_C2H2_sf"/>
</dbReference>
<feature type="region of interest" description="Disordered" evidence="6">
    <location>
        <begin position="184"/>
        <end position="222"/>
    </location>
</feature>
<gene>
    <name evidence="8" type="primary">Nfu_g_1_017118</name>
</gene>
<evidence type="ECO:0000259" key="7">
    <source>
        <dbReference type="PROSITE" id="PS50157"/>
    </source>
</evidence>
<feature type="domain" description="C2H2-type" evidence="7">
    <location>
        <begin position="443"/>
        <end position="470"/>
    </location>
</feature>
<feature type="domain" description="C2H2-type" evidence="7">
    <location>
        <begin position="471"/>
        <end position="498"/>
    </location>
</feature>
<dbReference type="InterPro" id="IPR013087">
    <property type="entry name" value="Znf_C2H2_type"/>
</dbReference>
<keyword evidence="3 5" id="KW-0863">Zinc-finger</keyword>
<protein>
    <recommendedName>
        <fullName evidence="7">C2H2-type domain-containing protein</fullName>
    </recommendedName>
</protein>
<organism evidence="8">
    <name type="scientific">Iconisemion striatum</name>
    <dbReference type="NCBI Taxonomy" id="60296"/>
    <lineage>
        <taxon>Eukaryota</taxon>
        <taxon>Metazoa</taxon>
        <taxon>Chordata</taxon>
        <taxon>Craniata</taxon>
        <taxon>Vertebrata</taxon>
        <taxon>Euteleostomi</taxon>
        <taxon>Actinopterygii</taxon>
        <taxon>Neopterygii</taxon>
        <taxon>Teleostei</taxon>
        <taxon>Neoteleostei</taxon>
        <taxon>Acanthomorphata</taxon>
        <taxon>Ovalentaria</taxon>
        <taxon>Atherinomorphae</taxon>
        <taxon>Cyprinodontiformes</taxon>
        <taxon>Nothobranchiidae</taxon>
        <taxon>Iconisemion</taxon>
    </lineage>
</organism>
<evidence type="ECO:0000313" key="8">
    <source>
        <dbReference type="EMBL" id="SBP18612.1"/>
    </source>
</evidence>
<accession>A0A1A7XKL2</accession>
<feature type="domain" description="C2H2-type" evidence="7">
    <location>
        <begin position="360"/>
        <end position="387"/>
    </location>
</feature>
<evidence type="ECO:0000256" key="1">
    <source>
        <dbReference type="ARBA" id="ARBA00022723"/>
    </source>
</evidence>
<dbReference type="PROSITE" id="PS50157">
    <property type="entry name" value="ZINC_FINGER_C2H2_2"/>
    <property type="match status" value="7"/>
</dbReference>
<reference evidence="8" key="2">
    <citation type="submission" date="2016-06" db="EMBL/GenBank/DDBJ databases">
        <title>The genome of a short-lived fish provides insights into sex chromosome evolution and the genetic control of aging.</title>
        <authorList>
            <person name="Reichwald K."/>
            <person name="Felder M."/>
            <person name="Petzold A."/>
            <person name="Koch P."/>
            <person name="Groth M."/>
            <person name="Platzer M."/>
        </authorList>
    </citation>
    <scope>NUCLEOTIDE SEQUENCE</scope>
    <source>
        <tissue evidence="8">Brain</tissue>
    </source>
</reference>
<dbReference type="FunFam" id="3.30.160.60:FF:002343">
    <property type="entry name" value="Zinc finger protein 33A"/>
    <property type="match status" value="1"/>
</dbReference>
<dbReference type="Gene3D" id="3.30.160.60">
    <property type="entry name" value="Classic Zinc Finger"/>
    <property type="match status" value="7"/>
</dbReference>
<dbReference type="Pfam" id="PF00096">
    <property type="entry name" value="zf-C2H2"/>
    <property type="match status" value="5"/>
</dbReference>
<sequence>VAEKINGRSDRIEKMVESISNDFQHMSEALKSFHQQALHLQTDNETLARENVGLRQMVSEMEDLVSKQEAFSRGFHLSIRGVAEDSSEDVGEKVRDVCKALVPEEQRGRVAAEVDGAHRLGLQKAGGDPRPIIIRFTSRASRDLTWKHAKQSDFLLSHGFRFEEDLGDEAVGSSDWLEVEMAREEDFPKPTTGVGEVPSDLEGNSSLEQQEPEPSQIQQEQDELCSFQGSGQFAVNRESDPFAATPAGKPEPSVYLNLPQSSPAADGMDQEDGNPLVCKVCGETCLDDDAWLVHMKGHVSEKQFLCFICEERFQSLSMLGRHIKIHTGESPYVCDVCEIGFSENQKLKNHVRIHTGERPYSCHICGKTFVSRTNMTSHLITHSSHRYSCKFCGKSFKRAASLAHHVKVYTGEKSYSCEICGERFAFGCNLSNHMTIHSSDGSYSCKFCDKTAKCAGGLASHMRTHTVGKAFICQTCGKRFAKKSTLSHHIDKHTNKGSDASKTPGETMHNTNHNES</sequence>
<feature type="non-terminal residue" evidence="8">
    <location>
        <position position="1"/>
    </location>
</feature>
<feature type="domain" description="C2H2-type" evidence="7">
    <location>
        <begin position="415"/>
        <end position="442"/>
    </location>
</feature>